<dbReference type="Proteomes" id="UP000199657">
    <property type="component" value="Unassembled WGS sequence"/>
</dbReference>
<feature type="signal peptide" evidence="13">
    <location>
        <begin position="1"/>
        <end position="29"/>
    </location>
</feature>
<dbReference type="InterPro" id="IPR012910">
    <property type="entry name" value="Plug_dom"/>
</dbReference>
<dbReference type="Pfam" id="PF07715">
    <property type="entry name" value="Plug"/>
    <property type="match status" value="1"/>
</dbReference>
<evidence type="ECO:0000256" key="10">
    <source>
        <dbReference type="PROSITE-ProRule" id="PRU01360"/>
    </source>
</evidence>
<name>A0A1H8S413_9GAMM</name>
<sequence length="722" mass="80293">MQDSPVSDLAVVSVLFASLALGVGSFAYADDDAEGSEPTRLTPLLIDAAPDTAGYRSMQTTGALGMPADTRDVPQSVGVVTRETIEDTGSNRVYDALNFIPGTSEQNDFGGIWDSVAIRGFEGDENRGPVFLRDGVRANRGFSSRQDSASVERLEVLKGPASALFGRGDPGGAVNIITKRPEFEPRREVTASVNSEMARRGSLDVTGPFTDNVAYRLNAVVERGDTFRDRVDEERYVLAPALTWRISPKTQLDYDGEFSRQDRPFDRGIPAIDGSFGTVPVSNFYGEPDDGTTTTDNVANRLRLNHDLNADWSTQFTLSHQYSSLDGFSTEQFSPEGDQLPRQRRFRDFESNDLVGVAELRGWLTTGAIQHQILAGVEASRFEQDYLMQRSNVDDDPNYIDIHNPQYGQTPPEFDPGQRDDRETTENTQALYLQNQMHLTPEFRLLLGGRLDHFEQRVRFDESHLGGSDNTRLSQTQTAFSPRAGVTWDVHDTTTVFASAARSFDPNSRVTEDPDGASETLDPQTSTAFEVGTKSLFLDGRLGLDLSVFRIRKENVPSTAPEESEVTHVSAGEVESRGFEVDVNMTITEQWRASISYAYTDARDLADGEDIQSDVRVRNVPRHKGSLLTRYDWTFADDQSLSLVGGLVYVGARPGARNDEDFELPSYTTTRLRGTYRPMPNLDLTLNVENLFDEEYYRSSFFDAWVTPGAPRTVTVQASYRF</sequence>
<dbReference type="Pfam" id="PF00593">
    <property type="entry name" value="TonB_dep_Rec_b-barrel"/>
    <property type="match status" value="1"/>
</dbReference>
<evidence type="ECO:0000256" key="2">
    <source>
        <dbReference type="ARBA" id="ARBA00009810"/>
    </source>
</evidence>
<feature type="domain" description="TonB-dependent receptor plug" evidence="15">
    <location>
        <begin position="70"/>
        <end position="173"/>
    </location>
</feature>
<dbReference type="NCBIfam" id="TIGR01783">
    <property type="entry name" value="TonB-siderophor"/>
    <property type="match status" value="1"/>
</dbReference>
<comment type="subcellular location">
    <subcellularLocation>
        <location evidence="1 10">Cell outer membrane</location>
        <topology evidence="1 10">Multi-pass membrane protein</topology>
    </subcellularLocation>
</comment>
<evidence type="ECO:0000259" key="14">
    <source>
        <dbReference type="Pfam" id="PF00593"/>
    </source>
</evidence>
<protein>
    <submittedName>
        <fullName evidence="16">Iron complex outermembrane recepter protein</fullName>
    </submittedName>
</protein>
<evidence type="ECO:0000259" key="15">
    <source>
        <dbReference type="Pfam" id="PF07715"/>
    </source>
</evidence>
<evidence type="ECO:0000256" key="13">
    <source>
        <dbReference type="SAM" id="SignalP"/>
    </source>
</evidence>
<comment type="similarity">
    <text evidence="2 10 11">Belongs to the TonB-dependent receptor family.</text>
</comment>
<keyword evidence="3 10" id="KW-0813">Transport</keyword>
<dbReference type="GO" id="GO:0015344">
    <property type="term" value="F:siderophore uptake transmembrane transporter activity"/>
    <property type="evidence" value="ECO:0007669"/>
    <property type="project" value="TreeGrafter"/>
</dbReference>
<organism evidence="16 17">
    <name type="scientific">Aquisalimonas asiatica</name>
    <dbReference type="NCBI Taxonomy" id="406100"/>
    <lineage>
        <taxon>Bacteria</taxon>
        <taxon>Pseudomonadati</taxon>
        <taxon>Pseudomonadota</taxon>
        <taxon>Gammaproteobacteria</taxon>
        <taxon>Chromatiales</taxon>
        <taxon>Ectothiorhodospiraceae</taxon>
        <taxon>Aquisalimonas</taxon>
    </lineage>
</organism>
<dbReference type="PANTHER" id="PTHR32552">
    <property type="entry name" value="FERRICHROME IRON RECEPTOR-RELATED"/>
    <property type="match status" value="1"/>
</dbReference>
<evidence type="ECO:0000313" key="17">
    <source>
        <dbReference type="Proteomes" id="UP000199657"/>
    </source>
</evidence>
<dbReference type="STRING" id="406100.SAMN04488052_102467"/>
<keyword evidence="8" id="KW-0675">Receptor</keyword>
<dbReference type="InterPro" id="IPR010105">
    <property type="entry name" value="TonB_sidphr_rcpt"/>
</dbReference>
<evidence type="ECO:0000256" key="7">
    <source>
        <dbReference type="ARBA" id="ARBA00023136"/>
    </source>
</evidence>
<keyword evidence="13" id="KW-0732">Signal</keyword>
<dbReference type="CDD" id="cd01347">
    <property type="entry name" value="ligand_gated_channel"/>
    <property type="match status" value="1"/>
</dbReference>
<keyword evidence="7 10" id="KW-0472">Membrane</keyword>
<dbReference type="EMBL" id="FOEG01000002">
    <property type="protein sequence ID" value="SEO73390.1"/>
    <property type="molecule type" value="Genomic_DNA"/>
</dbReference>
<dbReference type="InterPro" id="IPR036942">
    <property type="entry name" value="Beta-barrel_TonB_sf"/>
</dbReference>
<dbReference type="GO" id="GO:0038023">
    <property type="term" value="F:signaling receptor activity"/>
    <property type="evidence" value="ECO:0007669"/>
    <property type="project" value="InterPro"/>
</dbReference>
<accession>A0A1H8S413</accession>
<keyword evidence="5 10" id="KW-0812">Transmembrane</keyword>
<reference evidence="16 17" key="1">
    <citation type="submission" date="2016-10" db="EMBL/GenBank/DDBJ databases">
        <authorList>
            <person name="de Groot N.N."/>
        </authorList>
    </citation>
    <scope>NUCLEOTIDE SEQUENCE [LARGE SCALE GENOMIC DNA]</scope>
    <source>
        <strain evidence="16 17">CGMCC 1.6291</strain>
    </source>
</reference>
<dbReference type="InterPro" id="IPR000531">
    <property type="entry name" value="Beta-barrel_TonB"/>
</dbReference>
<evidence type="ECO:0000256" key="12">
    <source>
        <dbReference type="SAM" id="MobiDB-lite"/>
    </source>
</evidence>
<dbReference type="SUPFAM" id="SSF56935">
    <property type="entry name" value="Porins"/>
    <property type="match status" value="1"/>
</dbReference>
<evidence type="ECO:0000256" key="5">
    <source>
        <dbReference type="ARBA" id="ARBA00022692"/>
    </source>
</evidence>
<evidence type="ECO:0000313" key="16">
    <source>
        <dbReference type="EMBL" id="SEO73390.1"/>
    </source>
</evidence>
<evidence type="ECO:0000256" key="9">
    <source>
        <dbReference type="ARBA" id="ARBA00023237"/>
    </source>
</evidence>
<evidence type="ECO:0000256" key="4">
    <source>
        <dbReference type="ARBA" id="ARBA00022452"/>
    </source>
</evidence>
<dbReference type="InterPro" id="IPR037066">
    <property type="entry name" value="Plug_dom_sf"/>
</dbReference>
<keyword evidence="6 11" id="KW-0798">TonB box</keyword>
<keyword evidence="9 10" id="KW-0998">Cell outer membrane</keyword>
<keyword evidence="4 10" id="KW-1134">Transmembrane beta strand</keyword>
<evidence type="ECO:0000256" key="1">
    <source>
        <dbReference type="ARBA" id="ARBA00004571"/>
    </source>
</evidence>
<proteinExistence type="inferred from homology"/>
<evidence type="ECO:0000256" key="11">
    <source>
        <dbReference type="RuleBase" id="RU003357"/>
    </source>
</evidence>
<dbReference type="PANTHER" id="PTHR32552:SF90">
    <property type="entry name" value="METAL-PSEUDOPALINE RECEPTOR CNTO"/>
    <property type="match status" value="1"/>
</dbReference>
<keyword evidence="17" id="KW-1185">Reference proteome</keyword>
<dbReference type="Gene3D" id="2.40.170.20">
    <property type="entry name" value="TonB-dependent receptor, beta-barrel domain"/>
    <property type="match status" value="1"/>
</dbReference>
<dbReference type="InterPro" id="IPR039426">
    <property type="entry name" value="TonB-dep_rcpt-like"/>
</dbReference>
<dbReference type="Gene3D" id="2.170.130.10">
    <property type="entry name" value="TonB-dependent receptor, plug domain"/>
    <property type="match status" value="1"/>
</dbReference>
<feature type="domain" description="TonB-dependent receptor-like beta-barrel" evidence="14">
    <location>
        <begin position="243"/>
        <end position="691"/>
    </location>
</feature>
<feature type="region of interest" description="Disordered" evidence="12">
    <location>
        <begin position="404"/>
        <end position="424"/>
    </location>
</feature>
<evidence type="ECO:0000256" key="8">
    <source>
        <dbReference type="ARBA" id="ARBA00023170"/>
    </source>
</evidence>
<feature type="region of interest" description="Disordered" evidence="12">
    <location>
        <begin position="504"/>
        <end position="524"/>
    </location>
</feature>
<dbReference type="GO" id="GO:0009279">
    <property type="term" value="C:cell outer membrane"/>
    <property type="evidence" value="ECO:0007669"/>
    <property type="project" value="UniProtKB-SubCell"/>
</dbReference>
<dbReference type="PROSITE" id="PS52016">
    <property type="entry name" value="TONB_DEPENDENT_REC_3"/>
    <property type="match status" value="1"/>
</dbReference>
<evidence type="ECO:0000256" key="6">
    <source>
        <dbReference type="ARBA" id="ARBA00023077"/>
    </source>
</evidence>
<dbReference type="OrthoDB" id="127311at2"/>
<evidence type="ECO:0000256" key="3">
    <source>
        <dbReference type="ARBA" id="ARBA00022448"/>
    </source>
</evidence>
<dbReference type="AlphaFoldDB" id="A0A1H8S413"/>
<gene>
    <name evidence="16" type="ORF">SAMN04488052_102467</name>
</gene>
<feature type="chain" id="PRO_5011691988" evidence="13">
    <location>
        <begin position="30"/>
        <end position="722"/>
    </location>
</feature>
<dbReference type="RefSeq" id="WP_091641335.1">
    <property type="nucleotide sequence ID" value="NZ_FOEG01000002.1"/>
</dbReference>
<dbReference type="FunFam" id="2.40.170.20:FF:000005">
    <property type="entry name" value="TonB-dependent siderophore receptor"/>
    <property type="match status" value="1"/>
</dbReference>
<dbReference type="GO" id="GO:0015891">
    <property type="term" value="P:siderophore transport"/>
    <property type="evidence" value="ECO:0007669"/>
    <property type="project" value="InterPro"/>
</dbReference>